<dbReference type="AlphaFoldDB" id="A0A5E6M564"/>
<dbReference type="InterPro" id="IPR015815">
    <property type="entry name" value="HIBADH-related"/>
</dbReference>
<dbReference type="PIRSF" id="PIRSF000103">
    <property type="entry name" value="HIBADH"/>
    <property type="match status" value="1"/>
</dbReference>
<dbReference type="InterPro" id="IPR013328">
    <property type="entry name" value="6PGD_dom2"/>
</dbReference>
<evidence type="ECO:0000259" key="4">
    <source>
        <dbReference type="Pfam" id="PF03446"/>
    </source>
</evidence>
<dbReference type="Proteomes" id="UP000334923">
    <property type="component" value="Unassembled WGS sequence"/>
</dbReference>
<dbReference type="OrthoDB" id="9786703at2"/>
<dbReference type="Pfam" id="PF03446">
    <property type="entry name" value="NAD_binding_2"/>
    <property type="match status" value="1"/>
</dbReference>
<dbReference type="SUPFAM" id="SSF48179">
    <property type="entry name" value="6-phosphogluconate dehydrogenase C-terminal domain-like"/>
    <property type="match status" value="1"/>
</dbReference>
<evidence type="ECO:0000256" key="1">
    <source>
        <dbReference type="ARBA" id="ARBA00023002"/>
    </source>
</evidence>
<dbReference type="Pfam" id="PF14833">
    <property type="entry name" value="NAD_binding_11"/>
    <property type="match status" value="1"/>
</dbReference>
<dbReference type="InterPro" id="IPR006115">
    <property type="entry name" value="6PGDH_NADP-bd"/>
</dbReference>
<dbReference type="GO" id="GO:0051287">
    <property type="term" value="F:NAD binding"/>
    <property type="evidence" value="ECO:0007669"/>
    <property type="project" value="InterPro"/>
</dbReference>
<dbReference type="PANTHER" id="PTHR43580:SF2">
    <property type="entry name" value="CYTOKINE-LIKE NUCLEAR FACTOR N-PAC"/>
    <property type="match status" value="1"/>
</dbReference>
<dbReference type="InterPro" id="IPR002204">
    <property type="entry name" value="3-OH-isobutyrate_DH-rel_CS"/>
</dbReference>
<dbReference type="Gene3D" id="3.40.50.720">
    <property type="entry name" value="NAD(P)-binding Rossmann-like Domain"/>
    <property type="match status" value="1"/>
</dbReference>
<evidence type="ECO:0000313" key="6">
    <source>
        <dbReference type="EMBL" id="VVM04478.1"/>
    </source>
</evidence>
<dbReference type="EC" id="1.1.1.31" evidence="6"/>
<keyword evidence="1 6" id="KW-0560">Oxidoreductase</keyword>
<evidence type="ECO:0000256" key="2">
    <source>
        <dbReference type="ARBA" id="ARBA00023027"/>
    </source>
</evidence>
<dbReference type="GO" id="GO:0008442">
    <property type="term" value="F:3-hydroxyisobutyrate dehydrogenase activity"/>
    <property type="evidence" value="ECO:0007669"/>
    <property type="project" value="UniProtKB-EC"/>
</dbReference>
<feature type="domain" description="6-phosphogluconate dehydrogenase NADP-binding" evidence="4">
    <location>
        <begin position="2"/>
        <end position="160"/>
    </location>
</feature>
<dbReference type="PROSITE" id="PS00895">
    <property type="entry name" value="3_HYDROXYISOBUT_DH"/>
    <property type="match status" value="1"/>
</dbReference>
<dbReference type="InterPro" id="IPR051265">
    <property type="entry name" value="HIBADH-related_NP60_sf"/>
</dbReference>
<keyword evidence="7" id="KW-1185">Reference proteome</keyword>
<dbReference type="PANTHER" id="PTHR43580">
    <property type="entry name" value="OXIDOREDUCTASE GLYR1-RELATED"/>
    <property type="match status" value="1"/>
</dbReference>
<dbReference type="InterPro" id="IPR036291">
    <property type="entry name" value="NAD(P)-bd_dom_sf"/>
</dbReference>
<evidence type="ECO:0000256" key="3">
    <source>
        <dbReference type="PIRSR" id="PIRSR000103-1"/>
    </source>
</evidence>
<evidence type="ECO:0000313" key="7">
    <source>
        <dbReference type="Proteomes" id="UP000334923"/>
    </source>
</evidence>
<dbReference type="SUPFAM" id="SSF51735">
    <property type="entry name" value="NAD(P)-binding Rossmann-fold domains"/>
    <property type="match status" value="1"/>
</dbReference>
<feature type="active site" evidence="3">
    <location>
        <position position="170"/>
    </location>
</feature>
<keyword evidence="2" id="KW-0520">NAD</keyword>
<dbReference type="Gene3D" id="1.10.1040.10">
    <property type="entry name" value="N-(1-d-carboxylethyl)-l-norvaline Dehydrogenase, domain 2"/>
    <property type="match status" value="1"/>
</dbReference>
<dbReference type="GO" id="GO:0050661">
    <property type="term" value="F:NADP binding"/>
    <property type="evidence" value="ECO:0007669"/>
    <property type="project" value="InterPro"/>
</dbReference>
<dbReference type="InterPro" id="IPR008927">
    <property type="entry name" value="6-PGluconate_DH-like_C_sf"/>
</dbReference>
<gene>
    <name evidence="6" type="primary">mmsB</name>
    <name evidence="6" type="synonym">HIBADH</name>
    <name evidence="6" type="ORF">MAMT_00111</name>
</gene>
<dbReference type="RefSeq" id="WP_142658998.1">
    <property type="nucleotide sequence ID" value="NZ_CABFVA020000004.1"/>
</dbReference>
<reference evidence="6 7" key="1">
    <citation type="submission" date="2019-09" db="EMBL/GenBank/DDBJ databases">
        <authorList>
            <person name="Cremers G."/>
        </authorList>
    </citation>
    <scope>NUCLEOTIDE SEQUENCE [LARGE SCALE GENOMIC DNA]</scope>
    <source>
        <strain evidence="6">4A</strain>
    </source>
</reference>
<dbReference type="InterPro" id="IPR029154">
    <property type="entry name" value="HIBADH-like_NADP-bd"/>
</dbReference>
<sequence>MRIGFVGLGRMGSAMAARLLAVGGDLKVWNRSLGRTEPLQKQGADVARDLRDFADREVVFTMLSDDAALRAVVLGDPGLLAILQEGAIHVSCSTITVALSEELGQRHRERRQEYLALPVFGRPEAAAAGKLVLVVGGKLALLDRLRPLLAPLGQQLFHVGERPEQANLVKLSGNFLLATVIESLGESMALVEKGGIDRHAYLELLTSTLFSAPVYRTYGGLIANRSVRPAAFLATLGQKDLRLAMEAADALRVPMPFAGPLRDRFLALAARGETDVDWAAIGIEAAREAGLDPAKPE</sequence>
<feature type="domain" description="3-hydroxyisobutyrate dehydrogenase-like NAD-binding" evidence="5">
    <location>
        <begin position="166"/>
        <end position="281"/>
    </location>
</feature>
<dbReference type="EMBL" id="CABFVA020000004">
    <property type="protein sequence ID" value="VVM04478.1"/>
    <property type="molecule type" value="Genomic_DNA"/>
</dbReference>
<evidence type="ECO:0000259" key="5">
    <source>
        <dbReference type="Pfam" id="PF14833"/>
    </source>
</evidence>
<name>A0A5E6M564_9BACT</name>
<organism evidence="6 7">
    <name type="scientific">Methylacidimicrobium tartarophylax</name>
    <dbReference type="NCBI Taxonomy" id="1041768"/>
    <lineage>
        <taxon>Bacteria</taxon>
        <taxon>Pseudomonadati</taxon>
        <taxon>Verrucomicrobiota</taxon>
        <taxon>Methylacidimicrobium</taxon>
    </lineage>
</organism>
<dbReference type="GO" id="GO:0016054">
    <property type="term" value="P:organic acid catabolic process"/>
    <property type="evidence" value="ECO:0007669"/>
    <property type="project" value="UniProtKB-ARBA"/>
</dbReference>
<proteinExistence type="predicted"/>
<protein>
    <submittedName>
        <fullName evidence="6">3-hydroxyisobutyrate dehydrogenase</fullName>
        <ecNumber evidence="6">1.1.1.31</ecNumber>
    </submittedName>
</protein>
<accession>A0A5E6M564</accession>